<dbReference type="GO" id="GO:0016125">
    <property type="term" value="P:sterol metabolic process"/>
    <property type="evidence" value="ECO:0007669"/>
    <property type="project" value="TreeGrafter"/>
</dbReference>
<dbReference type="FunFam" id="1.10.630.10:FF:000022">
    <property type="entry name" value="Taxadiene 5-alpha hydroxylase"/>
    <property type="match status" value="1"/>
</dbReference>
<evidence type="ECO:0000256" key="1">
    <source>
        <dbReference type="ARBA" id="ARBA00001971"/>
    </source>
</evidence>
<keyword evidence="11" id="KW-0472">Membrane</keyword>
<keyword evidence="10" id="KW-0503">Monooxygenase</keyword>
<evidence type="ECO:0000256" key="7">
    <source>
        <dbReference type="ARBA" id="ARBA00023002"/>
    </source>
</evidence>
<keyword evidence="13" id="KW-1185">Reference proteome</keyword>
<dbReference type="GO" id="GO:0005506">
    <property type="term" value="F:iron ion binding"/>
    <property type="evidence" value="ECO:0007669"/>
    <property type="project" value="InterPro"/>
</dbReference>
<evidence type="ECO:0000313" key="12">
    <source>
        <dbReference type="EMBL" id="PRQ40231.1"/>
    </source>
</evidence>
<evidence type="ECO:0000256" key="2">
    <source>
        <dbReference type="ARBA" id="ARBA00004167"/>
    </source>
</evidence>
<proteinExistence type="inferred from homology"/>
<feature type="binding site" description="axial binding residue" evidence="9">
    <location>
        <position position="431"/>
    </location>
    <ligand>
        <name>heme</name>
        <dbReference type="ChEBI" id="CHEBI:30413"/>
    </ligand>
    <ligandPart>
        <name>Fe</name>
        <dbReference type="ChEBI" id="CHEBI:18248"/>
    </ligandPart>
</feature>
<keyword evidence="5 9" id="KW-0479">Metal-binding</keyword>
<dbReference type="InterPro" id="IPR036396">
    <property type="entry name" value="Cyt_P450_sf"/>
</dbReference>
<dbReference type="PROSITE" id="PS00086">
    <property type="entry name" value="CYTOCHROME_P450"/>
    <property type="match status" value="1"/>
</dbReference>
<dbReference type="PRINTS" id="PR00463">
    <property type="entry name" value="EP450I"/>
</dbReference>
<dbReference type="OrthoDB" id="1372046at2759"/>
<dbReference type="Proteomes" id="UP000238479">
    <property type="component" value="Chromosome 4"/>
</dbReference>
<evidence type="ECO:0000256" key="10">
    <source>
        <dbReference type="RuleBase" id="RU000461"/>
    </source>
</evidence>
<dbReference type="EMBL" id="PDCK01000042">
    <property type="protein sequence ID" value="PRQ40231.1"/>
    <property type="molecule type" value="Genomic_DNA"/>
</dbReference>
<dbReference type="PANTHER" id="PTHR24286">
    <property type="entry name" value="CYTOCHROME P450 26"/>
    <property type="match status" value="1"/>
</dbReference>
<comment type="caution">
    <text evidence="12">The sequence shown here is derived from an EMBL/GenBank/DDBJ whole genome shotgun (WGS) entry which is preliminary data.</text>
</comment>
<comment type="subcellular location">
    <subcellularLocation>
        <location evidence="2">Membrane</location>
        <topology evidence="2">Single-pass membrane protein</topology>
    </subcellularLocation>
</comment>
<evidence type="ECO:0000256" key="9">
    <source>
        <dbReference type="PIRSR" id="PIRSR602401-1"/>
    </source>
</evidence>
<evidence type="ECO:0000256" key="8">
    <source>
        <dbReference type="ARBA" id="ARBA00023004"/>
    </source>
</evidence>
<keyword evidence="6 11" id="KW-1133">Transmembrane helix</keyword>
<dbReference type="GO" id="GO:0102557">
    <property type="term" value="F:protopanaxadiol 6-hydroxylase activity"/>
    <property type="evidence" value="ECO:0007669"/>
    <property type="project" value="UniProtKB-EC"/>
</dbReference>
<dbReference type="GO" id="GO:0020037">
    <property type="term" value="F:heme binding"/>
    <property type="evidence" value="ECO:0007669"/>
    <property type="project" value="InterPro"/>
</dbReference>
<evidence type="ECO:0000256" key="4">
    <source>
        <dbReference type="ARBA" id="ARBA00022692"/>
    </source>
</evidence>
<dbReference type="InterPro" id="IPR001128">
    <property type="entry name" value="Cyt_P450"/>
</dbReference>
<evidence type="ECO:0000256" key="11">
    <source>
        <dbReference type="SAM" id="Phobius"/>
    </source>
</evidence>
<dbReference type="AlphaFoldDB" id="A0A2P6R1B9"/>
<keyword evidence="8 9" id="KW-0408">Iron</keyword>
<accession>A0A2P6R1B9</accession>
<evidence type="ECO:0000313" key="13">
    <source>
        <dbReference type="Proteomes" id="UP000238479"/>
    </source>
</evidence>
<comment type="similarity">
    <text evidence="3 10">Belongs to the cytochrome P450 family.</text>
</comment>
<dbReference type="InterPro" id="IPR017972">
    <property type="entry name" value="Cyt_P450_CS"/>
</dbReference>
<organism evidence="12 13">
    <name type="scientific">Rosa chinensis</name>
    <name type="common">China rose</name>
    <dbReference type="NCBI Taxonomy" id="74649"/>
    <lineage>
        <taxon>Eukaryota</taxon>
        <taxon>Viridiplantae</taxon>
        <taxon>Streptophyta</taxon>
        <taxon>Embryophyta</taxon>
        <taxon>Tracheophyta</taxon>
        <taxon>Spermatophyta</taxon>
        <taxon>Magnoliopsida</taxon>
        <taxon>eudicotyledons</taxon>
        <taxon>Gunneridae</taxon>
        <taxon>Pentapetalae</taxon>
        <taxon>rosids</taxon>
        <taxon>fabids</taxon>
        <taxon>Rosales</taxon>
        <taxon>Rosaceae</taxon>
        <taxon>Rosoideae</taxon>
        <taxon>Rosoideae incertae sedis</taxon>
        <taxon>Rosa</taxon>
    </lineage>
</organism>
<protein>
    <submittedName>
        <fullName evidence="12">Putative protopanaxadiol 6-hydroxylase</fullName>
        <ecNumber evidence="12">1.14.14.121</ecNumber>
    </submittedName>
</protein>
<comment type="cofactor">
    <cofactor evidence="1 9">
        <name>heme</name>
        <dbReference type="ChEBI" id="CHEBI:30413"/>
    </cofactor>
</comment>
<evidence type="ECO:0000256" key="5">
    <source>
        <dbReference type="ARBA" id="ARBA00022723"/>
    </source>
</evidence>
<evidence type="ECO:0000256" key="6">
    <source>
        <dbReference type="ARBA" id="ARBA00022989"/>
    </source>
</evidence>
<evidence type="ECO:0000256" key="3">
    <source>
        <dbReference type="ARBA" id="ARBA00010617"/>
    </source>
</evidence>
<reference evidence="12 13" key="1">
    <citation type="journal article" date="2018" name="Nat. Genet.">
        <title>The Rosa genome provides new insights in the design of modern roses.</title>
        <authorList>
            <person name="Bendahmane M."/>
        </authorList>
    </citation>
    <scope>NUCLEOTIDE SEQUENCE [LARGE SCALE GENOMIC DNA]</scope>
    <source>
        <strain evidence="13">cv. Old Blush</strain>
    </source>
</reference>
<dbReference type="CDD" id="cd11043">
    <property type="entry name" value="CYP90-like"/>
    <property type="match status" value="1"/>
</dbReference>
<dbReference type="EC" id="1.14.14.121" evidence="12"/>
<dbReference type="Gramene" id="PRQ40231">
    <property type="protein sequence ID" value="PRQ40231"/>
    <property type="gene ID" value="RchiOBHm_Chr4g0433841"/>
</dbReference>
<dbReference type="SUPFAM" id="SSF48264">
    <property type="entry name" value="Cytochrome P450"/>
    <property type="match status" value="1"/>
</dbReference>
<keyword evidence="7 10" id="KW-0560">Oxidoreductase</keyword>
<keyword evidence="4 11" id="KW-0812">Transmembrane</keyword>
<dbReference type="InterPro" id="IPR002401">
    <property type="entry name" value="Cyt_P450_E_grp-I"/>
</dbReference>
<feature type="transmembrane region" description="Helical" evidence="11">
    <location>
        <begin position="6"/>
        <end position="29"/>
    </location>
</feature>
<dbReference type="GO" id="GO:0016020">
    <property type="term" value="C:membrane"/>
    <property type="evidence" value="ECO:0007669"/>
    <property type="project" value="UniProtKB-SubCell"/>
</dbReference>
<dbReference type="STRING" id="74649.A0A2P6R1B9"/>
<gene>
    <name evidence="12" type="ORF">RchiOBHm_Chr4g0433841</name>
</gene>
<dbReference type="Gene3D" id="1.10.630.10">
    <property type="entry name" value="Cytochrome P450"/>
    <property type="match status" value="1"/>
</dbReference>
<dbReference type="Pfam" id="PF00067">
    <property type="entry name" value="p450"/>
    <property type="match status" value="1"/>
</dbReference>
<name>A0A2P6R1B9_ROSCH</name>
<keyword evidence="9 10" id="KW-0349">Heme</keyword>
<dbReference type="PANTHER" id="PTHR24286:SF88">
    <property type="entry name" value="BETA-AMYRIN 28-OXIDASE-LIKE"/>
    <property type="match status" value="1"/>
</dbReference>
<sequence>MDYSYLYIFLSTLLAIFTTTTLAFLFSAYKLKSHEKSINLPPGSFGWPILGETFAFLYNDHAKFVGDRMKKYSSKIFKTKILGEPTVVLCGTAGHKFVASNEEKLFVVWRPHSMQKLFRSSYQKSASTVIPRQSEMHVVKAPGFLRAKALVGYVVAMDSMVLDHLKTHWDGKQVVEAHRLTQILILTLSAKFFMGLEDHCRIDKLAELMDTMMLALHTIPVNIPGTAFHQAMKAAPAAREIIQSFVKEKKEVMASTGNKIHDLLSYMISTPDPVTGRFMPENEIADKIMGNVAASFNSPAMTTTFIVKFLGERPRIYDKVRIEQLEILKSKKSGEALNWDDMQKMKYSWNVALEAMRLIPPLQGTFREAATDFTYQGYTIPKGWKVYWTVSTTTMNPEYFPAPEEFDPTRFEKASLPPYTNIPFGSGPRICPGKDYARLQILSFMHHLVIRFKWELVNPNCKITGGMNPFPVDGLKVRLQAQPSQA</sequence>